<feature type="repeat" description="TPR" evidence="1">
    <location>
        <begin position="428"/>
        <end position="461"/>
    </location>
</feature>
<dbReference type="SMART" id="SM00028">
    <property type="entry name" value="TPR"/>
    <property type="match status" value="3"/>
</dbReference>
<dbReference type="Pfam" id="PF00211">
    <property type="entry name" value="Guanylate_cyc"/>
    <property type="match status" value="1"/>
</dbReference>
<keyword evidence="4" id="KW-1185">Reference proteome</keyword>
<dbReference type="InterPro" id="IPR029787">
    <property type="entry name" value="Nucleotide_cyclase"/>
</dbReference>
<sequence>MSADSPSSEIKHRLGAVLFADVVGYSRLMGQNEVDTYSALKSLLVRLEDACRKFDGHVAEIRGDGVLALFDTASSAVRFAVELHRIADENNETRPEDQRIHFRAGVHLGEIMTDERGVHGDIVNIAARLQEIADPGRICVSATVYEQIRNRLRYGYEFLGPQTLKNIANPIPTYCVRSEVEGVTMAATLRPSPVQPEQPRPDTPSVAVLPFVSMGGDPSDGWVADGLTDDIILNLSKFKNLFVIARNSAFFFKAQSMSPRDAARKLGVRYIARGSVRRAGNRIRISVELIDADSERTIWGERYDRVIDDIFAIQDEVTESIVASTAVLIEAQERQRLAQMVPNDLAAYGYVLRGQQYLHKYTRQDNHEAHTLYEQALERDEGYARASAALSRTLNIDWRYSWTNDSDQALDTALGFAQRAVNLDPTDARGFGELGFVHLYRKDHDASLGSYRRALALNPNDADLHSDFADAMVHSGDNETAIHHLKQAMRLNPYFPDQYLWHLGGAYYNLKQYDDVIETVNKMNNPTEGQRILAASYAQLGKVDTARTIADKHREAHPNFSLDHWAKVQPDKLEDDTQHFVEGLKKAGF</sequence>
<evidence type="ECO:0000313" key="3">
    <source>
        <dbReference type="EMBL" id="MCL6282675.1"/>
    </source>
</evidence>
<feature type="domain" description="Guanylate cyclase" evidence="2">
    <location>
        <begin position="16"/>
        <end position="130"/>
    </location>
</feature>
<dbReference type="InterPro" id="IPR011990">
    <property type="entry name" value="TPR-like_helical_dom_sf"/>
</dbReference>
<evidence type="ECO:0000256" key="1">
    <source>
        <dbReference type="PROSITE-ProRule" id="PRU00339"/>
    </source>
</evidence>
<dbReference type="PROSITE" id="PS50005">
    <property type="entry name" value="TPR"/>
    <property type="match status" value="2"/>
</dbReference>
<dbReference type="PANTHER" id="PTHR43081:SF19">
    <property type="entry name" value="PH-SENSITIVE ADENYLATE CYCLASE RV1264"/>
    <property type="match status" value="1"/>
</dbReference>
<evidence type="ECO:0000259" key="2">
    <source>
        <dbReference type="PROSITE" id="PS50125"/>
    </source>
</evidence>
<name>A0ABT0PYL7_9RHOB</name>
<dbReference type="Gene3D" id="1.25.40.10">
    <property type="entry name" value="Tetratricopeptide repeat domain"/>
    <property type="match status" value="2"/>
</dbReference>
<dbReference type="PANTHER" id="PTHR43081">
    <property type="entry name" value="ADENYLATE CYCLASE, TERMINAL-DIFFERENTIATION SPECIFIC-RELATED"/>
    <property type="match status" value="1"/>
</dbReference>
<dbReference type="RefSeq" id="WP_249707000.1">
    <property type="nucleotide sequence ID" value="NZ_JAMFMB010000003.1"/>
</dbReference>
<comment type="caution">
    <text evidence="3">The sequence shown here is derived from an EMBL/GenBank/DDBJ whole genome shotgun (WGS) entry which is preliminary data.</text>
</comment>
<dbReference type="CDD" id="cd07302">
    <property type="entry name" value="CHD"/>
    <property type="match status" value="1"/>
</dbReference>
<dbReference type="EMBL" id="JAMFMB010000003">
    <property type="protein sequence ID" value="MCL6282675.1"/>
    <property type="molecule type" value="Genomic_DNA"/>
</dbReference>
<gene>
    <name evidence="3" type="ORF">M3P21_03950</name>
</gene>
<dbReference type="InterPro" id="IPR019734">
    <property type="entry name" value="TPR_rpt"/>
</dbReference>
<dbReference type="PROSITE" id="PS50125">
    <property type="entry name" value="GUANYLATE_CYCLASE_2"/>
    <property type="match status" value="1"/>
</dbReference>
<dbReference type="SUPFAM" id="SSF52964">
    <property type="entry name" value="TolB, N-terminal domain"/>
    <property type="match status" value="1"/>
</dbReference>
<feature type="repeat" description="TPR" evidence="1">
    <location>
        <begin position="462"/>
        <end position="495"/>
    </location>
</feature>
<dbReference type="SUPFAM" id="SSF55073">
    <property type="entry name" value="Nucleotide cyclase"/>
    <property type="match status" value="1"/>
</dbReference>
<dbReference type="Proteomes" id="UP001203880">
    <property type="component" value="Unassembled WGS sequence"/>
</dbReference>
<keyword evidence="1" id="KW-0802">TPR repeat</keyword>
<reference evidence="3" key="1">
    <citation type="submission" date="2022-05" db="EMBL/GenBank/DDBJ databases">
        <authorList>
            <person name="Park J.-S."/>
        </authorList>
    </citation>
    <scope>NUCLEOTIDE SEQUENCE</scope>
    <source>
        <strain evidence="3">2012CJ41-6</strain>
    </source>
</reference>
<dbReference type="Gene3D" id="3.30.70.1230">
    <property type="entry name" value="Nucleotide cyclase"/>
    <property type="match status" value="1"/>
</dbReference>
<dbReference type="InterPro" id="IPR001054">
    <property type="entry name" value="A/G_cyclase"/>
</dbReference>
<dbReference type="Gene3D" id="3.40.50.10070">
    <property type="entry name" value="TolB, N-terminal domain"/>
    <property type="match status" value="1"/>
</dbReference>
<proteinExistence type="predicted"/>
<organism evidence="3 4">
    <name type="scientific">Ruegeria spongiae</name>
    <dbReference type="NCBI Taxonomy" id="2942209"/>
    <lineage>
        <taxon>Bacteria</taxon>
        <taxon>Pseudomonadati</taxon>
        <taxon>Pseudomonadota</taxon>
        <taxon>Alphaproteobacteria</taxon>
        <taxon>Rhodobacterales</taxon>
        <taxon>Roseobacteraceae</taxon>
        <taxon>Ruegeria</taxon>
    </lineage>
</organism>
<dbReference type="InterPro" id="IPR050697">
    <property type="entry name" value="Adenylyl/Guanylyl_Cyclase_3/4"/>
</dbReference>
<dbReference type="SUPFAM" id="SSF48452">
    <property type="entry name" value="TPR-like"/>
    <property type="match status" value="1"/>
</dbReference>
<evidence type="ECO:0000313" key="4">
    <source>
        <dbReference type="Proteomes" id="UP001203880"/>
    </source>
</evidence>
<dbReference type="SMART" id="SM00044">
    <property type="entry name" value="CYCc"/>
    <property type="match status" value="1"/>
</dbReference>
<protein>
    <submittedName>
        <fullName evidence="3">Adenylate/guanylate cyclase domain-containing protein</fullName>
    </submittedName>
</protein>
<accession>A0ABT0PYL7</accession>